<dbReference type="Gene3D" id="3.30.230.130">
    <property type="entry name" value="Cullin, Chain C, Domain 2"/>
    <property type="match status" value="1"/>
</dbReference>
<keyword evidence="3" id="KW-0833">Ubl conjugation pathway</keyword>
<dbReference type="AlphaFoldDB" id="A0A673LF38"/>
<evidence type="ECO:0000313" key="8">
    <source>
        <dbReference type="Ensembl" id="ENSSRHP00000077659.1"/>
    </source>
</evidence>
<dbReference type="PANTHER" id="PTHR11932">
    <property type="entry name" value="CULLIN"/>
    <property type="match status" value="1"/>
</dbReference>
<protein>
    <submittedName>
        <fullName evidence="8">Cullin-2-like</fullName>
    </submittedName>
</protein>
<dbReference type="FunFam" id="1.20.1310.10:FF:000016">
    <property type="entry name" value="Cullin 2"/>
    <property type="match status" value="1"/>
</dbReference>
<evidence type="ECO:0000256" key="3">
    <source>
        <dbReference type="ARBA" id="ARBA00022786"/>
    </source>
</evidence>
<keyword evidence="9" id="KW-1185">Reference proteome</keyword>
<dbReference type="SMART" id="SM00182">
    <property type="entry name" value="CULLIN"/>
    <property type="match status" value="1"/>
</dbReference>
<dbReference type="Proteomes" id="UP000472270">
    <property type="component" value="Unassembled WGS sequence"/>
</dbReference>
<dbReference type="PROSITE" id="PS50069">
    <property type="entry name" value="CULLIN_2"/>
    <property type="match status" value="1"/>
</dbReference>
<dbReference type="InterPro" id="IPR016159">
    <property type="entry name" value="Cullin_repeat-like_dom_sf"/>
</dbReference>
<evidence type="ECO:0000256" key="2">
    <source>
        <dbReference type="ARBA" id="ARBA00006019"/>
    </source>
</evidence>
<dbReference type="GO" id="GO:0031461">
    <property type="term" value="C:cullin-RING ubiquitin ligase complex"/>
    <property type="evidence" value="ECO:0007669"/>
    <property type="project" value="UniProtKB-ARBA"/>
</dbReference>
<evidence type="ECO:0000256" key="1">
    <source>
        <dbReference type="ARBA" id="ARBA00004906"/>
    </source>
</evidence>
<dbReference type="GO" id="GO:0006511">
    <property type="term" value="P:ubiquitin-dependent protein catabolic process"/>
    <property type="evidence" value="ECO:0007669"/>
    <property type="project" value="InterPro"/>
</dbReference>
<dbReference type="GO" id="GO:0005634">
    <property type="term" value="C:nucleus"/>
    <property type="evidence" value="ECO:0007669"/>
    <property type="project" value="UniProtKB-ARBA"/>
</dbReference>
<comment type="similarity">
    <text evidence="2 5 6">Belongs to the cullin family.</text>
</comment>
<dbReference type="SUPFAM" id="SSF74788">
    <property type="entry name" value="Cullin repeat-like"/>
    <property type="match status" value="1"/>
</dbReference>
<dbReference type="Pfam" id="PF00888">
    <property type="entry name" value="Cullin"/>
    <property type="match status" value="2"/>
</dbReference>
<dbReference type="FunFam" id="1.20.1310.10:FF:000018">
    <property type="entry name" value="Cullin 2"/>
    <property type="match status" value="1"/>
</dbReference>
<reference evidence="8" key="1">
    <citation type="submission" date="2025-08" db="UniProtKB">
        <authorList>
            <consortium name="Ensembl"/>
        </authorList>
    </citation>
    <scope>IDENTIFICATION</scope>
</reference>
<evidence type="ECO:0000256" key="5">
    <source>
        <dbReference type="PROSITE-ProRule" id="PRU00330"/>
    </source>
</evidence>
<evidence type="ECO:0000256" key="4">
    <source>
        <dbReference type="ARBA" id="ARBA00022843"/>
    </source>
</evidence>
<dbReference type="InterPro" id="IPR001373">
    <property type="entry name" value="Cullin_N"/>
</dbReference>
<sequence length="622" mass="72890">MSLKPRVVDFDETWNKLLTTIRAVVMLDYVERATWNDRFSDIYALCVAYPEPLGERLYTETKVFLENHVRQLFKRVLESEEKVLGMYHRYWEEYSKGAEYMDCLYRYLNTQFIKKNKLTEADLQYGYGGVDMNEPLMEIGELALDMWRKLMIEPLQPMLIGMLLKEIKNDRSGEDPNQKVIHGVINSFVHVEQYKKKFPLKFYQEVFEGPFLTKTGEYYKQEASNLLQESTCSQYMEKVLGRLKDEEVRCRKYLHPSSYAKVIHECQQRMVADHLQFLHGECQNIIRQEKRDDMANMYTLLRAVSSGLPHMIQELQVHIHDEGLRATSNLSQENMPTQFVESVLEVHSKFVQLINTVLNGVFSFCLADNKTLLSFETFLNFVWCFQYFFYARMLAKRLIHGLSLSMDSEEAMINKLKQACGYEFTSKLHRMYTDMSVSTDLNNKFNNFIKTQETVVDLGISFQIYVLQAGAWPLTHVPSSTFAIPQELEKSVQMFELFYNQHFSGRKLTWLHYLCTGEVKMNYLCKPYVAVVTTYQMAVLLAFNNSETVSYKELQDSTQMNEKELQKTIKSLLDVKMISHDLQKEEIEAESTFSLIMSFTSKRTKFKITTSMQKDTPQVQNL</sequence>
<dbReference type="InterPro" id="IPR016158">
    <property type="entry name" value="Cullin_homology"/>
</dbReference>
<dbReference type="FunFam" id="3.30.230.130:FF:000003">
    <property type="entry name" value="Cullin 2"/>
    <property type="match status" value="1"/>
</dbReference>
<accession>A0A673LF38</accession>
<dbReference type="FunFam" id="1.20.1310.10:FF:000022">
    <property type="entry name" value="Cullin-2 isoform 2"/>
    <property type="match status" value="1"/>
</dbReference>
<evidence type="ECO:0000259" key="7">
    <source>
        <dbReference type="PROSITE" id="PS50069"/>
    </source>
</evidence>
<evidence type="ECO:0000256" key="6">
    <source>
        <dbReference type="RuleBase" id="RU003829"/>
    </source>
</evidence>
<organism evidence="8 9">
    <name type="scientific">Sinocyclocheilus rhinocerous</name>
    <dbReference type="NCBI Taxonomy" id="307959"/>
    <lineage>
        <taxon>Eukaryota</taxon>
        <taxon>Metazoa</taxon>
        <taxon>Chordata</taxon>
        <taxon>Craniata</taxon>
        <taxon>Vertebrata</taxon>
        <taxon>Euteleostomi</taxon>
        <taxon>Actinopterygii</taxon>
        <taxon>Neopterygii</taxon>
        <taxon>Teleostei</taxon>
        <taxon>Ostariophysi</taxon>
        <taxon>Cypriniformes</taxon>
        <taxon>Cyprinidae</taxon>
        <taxon>Cyprininae</taxon>
        <taxon>Sinocyclocheilus</taxon>
    </lineage>
</organism>
<feature type="domain" description="Cullin family profile" evidence="7">
    <location>
        <begin position="389"/>
        <end position="573"/>
    </location>
</feature>
<dbReference type="InterPro" id="IPR036317">
    <property type="entry name" value="Cullin_homology_sf"/>
</dbReference>
<dbReference type="GO" id="GO:0031625">
    <property type="term" value="F:ubiquitin protein ligase binding"/>
    <property type="evidence" value="ECO:0007669"/>
    <property type="project" value="InterPro"/>
</dbReference>
<reference evidence="8" key="2">
    <citation type="submission" date="2025-09" db="UniProtKB">
        <authorList>
            <consortium name="Ensembl"/>
        </authorList>
    </citation>
    <scope>IDENTIFICATION</scope>
</reference>
<dbReference type="Gene3D" id="1.20.1310.10">
    <property type="entry name" value="Cullin Repeats"/>
    <property type="match status" value="3"/>
</dbReference>
<dbReference type="Ensembl" id="ENSSRHT00000079772.1">
    <property type="protein sequence ID" value="ENSSRHP00000077659.1"/>
    <property type="gene ID" value="ENSSRHG00000038390.1"/>
</dbReference>
<keyword evidence="4" id="KW-0832">Ubl conjugation</keyword>
<dbReference type="Pfam" id="PF26557">
    <property type="entry name" value="Cullin_AB"/>
    <property type="match status" value="1"/>
</dbReference>
<comment type="pathway">
    <text evidence="1">Protein modification; protein ubiquitination.</text>
</comment>
<dbReference type="SUPFAM" id="SSF75632">
    <property type="entry name" value="Cullin homology domain"/>
    <property type="match status" value="1"/>
</dbReference>
<name>A0A673LF38_9TELE</name>
<dbReference type="FunFam" id="4.10.1030.10:FF:000002">
    <property type="entry name" value="cullin homolog 1"/>
    <property type="match status" value="1"/>
</dbReference>
<proteinExistence type="inferred from homology"/>
<evidence type="ECO:0000313" key="9">
    <source>
        <dbReference type="Proteomes" id="UP000472270"/>
    </source>
</evidence>
<dbReference type="InterPro" id="IPR059120">
    <property type="entry name" value="Cullin-like_AB"/>
</dbReference>
<dbReference type="InterPro" id="IPR045093">
    <property type="entry name" value="Cullin"/>
</dbReference>
<gene>
    <name evidence="8" type="primary">LOC107729921</name>
</gene>